<proteinExistence type="inferred from homology"/>
<dbReference type="RefSeq" id="WP_170144555.1">
    <property type="nucleotide sequence ID" value="NZ_QREH01000001.1"/>
</dbReference>
<dbReference type="GO" id="GO:0030632">
    <property type="term" value="P:D-alanine biosynthetic process"/>
    <property type="evidence" value="ECO:0007669"/>
    <property type="project" value="UniProtKB-UniRule"/>
</dbReference>
<comment type="pathway">
    <text evidence="4">Amino-acid biosynthesis; D-alanine biosynthesis; D-alanine from L-alanine: step 1/1.</text>
</comment>
<dbReference type="PANTHER" id="PTHR30511">
    <property type="entry name" value="ALANINE RACEMASE"/>
    <property type="match status" value="1"/>
</dbReference>
<evidence type="ECO:0000256" key="7">
    <source>
        <dbReference type="SAM" id="MobiDB-lite"/>
    </source>
</evidence>
<evidence type="ECO:0000256" key="2">
    <source>
        <dbReference type="ARBA" id="ARBA00022898"/>
    </source>
</evidence>
<feature type="compositionally biased region" description="Basic and acidic residues" evidence="7">
    <location>
        <begin position="1"/>
        <end position="19"/>
    </location>
</feature>
<evidence type="ECO:0000256" key="5">
    <source>
        <dbReference type="PIRSR" id="PIRSR600821-50"/>
    </source>
</evidence>
<dbReference type="Pfam" id="PF01168">
    <property type="entry name" value="Ala_racemase_N"/>
    <property type="match status" value="1"/>
</dbReference>
<organism evidence="9 10">
    <name type="scientific">Citricoccus muralis</name>
    <dbReference type="NCBI Taxonomy" id="169134"/>
    <lineage>
        <taxon>Bacteria</taxon>
        <taxon>Bacillati</taxon>
        <taxon>Actinomycetota</taxon>
        <taxon>Actinomycetes</taxon>
        <taxon>Micrococcales</taxon>
        <taxon>Micrococcaceae</taxon>
        <taxon>Citricoccus</taxon>
    </lineage>
</organism>
<dbReference type="SUPFAM" id="SSF51419">
    <property type="entry name" value="PLP-binding barrel"/>
    <property type="match status" value="1"/>
</dbReference>
<feature type="region of interest" description="Disordered" evidence="7">
    <location>
        <begin position="1"/>
        <end position="38"/>
    </location>
</feature>
<dbReference type="PRINTS" id="PR00992">
    <property type="entry name" value="ALARACEMASE"/>
</dbReference>
<dbReference type="CDD" id="cd00430">
    <property type="entry name" value="PLPDE_III_AR"/>
    <property type="match status" value="1"/>
</dbReference>
<dbReference type="AlphaFoldDB" id="A0A3D9LBW6"/>
<dbReference type="NCBIfam" id="TIGR00492">
    <property type="entry name" value="alr"/>
    <property type="match status" value="1"/>
</dbReference>
<dbReference type="SMART" id="SM01005">
    <property type="entry name" value="Ala_racemase_C"/>
    <property type="match status" value="1"/>
</dbReference>
<dbReference type="Gene3D" id="2.40.37.10">
    <property type="entry name" value="Lyase, Ornithine Decarboxylase, Chain A, domain 1"/>
    <property type="match status" value="1"/>
</dbReference>
<dbReference type="EMBL" id="QREH01000001">
    <property type="protein sequence ID" value="REE03745.1"/>
    <property type="molecule type" value="Genomic_DNA"/>
</dbReference>
<dbReference type="SUPFAM" id="SSF50621">
    <property type="entry name" value="Alanine racemase C-terminal domain-like"/>
    <property type="match status" value="1"/>
</dbReference>
<accession>A0A3D9LBW6</accession>
<feature type="compositionally biased region" description="Low complexity" evidence="7">
    <location>
        <begin position="20"/>
        <end position="32"/>
    </location>
</feature>
<dbReference type="InterPro" id="IPR011079">
    <property type="entry name" value="Ala_racemase_C"/>
</dbReference>
<keyword evidence="2 4" id="KW-0663">Pyridoxal phosphate</keyword>
<reference evidence="9 10" key="1">
    <citation type="submission" date="2018-07" db="EMBL/GenBank/DDBJ databases">
        <title>Sequencing the genomes of 1000 actinobacteria strains.</title>
        <authorList>
            <person name="Klenk H.-P."/>
        </authorList>
    </citation>
    <scope>NUCLEOTIDE SEQUENCE [LARGE SCALE GENOMIC DNA]</scope>
    <source>
        <strain evidence="9 10">DSM 14442</strain>
    </source>
</reference>
<dbReference type="FunFam" id="3.20.20.10:FF:000002">
    <property type="entry name" value="Alanine racemase"/>
    <property type="match status" value="1"/>
</dbReference>
<dbReference type="InterPro" id="IPR000821">
    <property type="entry name" value="Ala_racemase"/>
</dbReference>
<dbReference type="InterPro" id="IPR001608">
    <property type="entry name" value="Ala_racemase_N"/>
</dbReference>
<comment type="catalytic activity">
    <reaction evidence="4">
        <text>L-alanine = D-alanine</text>
        <dbReference type="Rhea" id="RHEA:20249"/>
        <dbReference type="ChEBI" id="CHEBI:57416"/>
        <dbReference type="ChEBI" id="CHEBI:57972"/>
        <dbReference type="EC" id="5.1.1.1"/>
    </reaction>
</comment>
<dbReference type="HAMAP" id="MF_01201">
    <property type="entry name" value="Ala_racemase"/>
    <property type="match status" value="1"/>
</dbReference>
<dbReference type="GO" id="GO:0030170">
    <property type="term" value="F:pyridoxal phosphate binding"/>
    <property type="evidence" value="ECO:0007669"/>
    <property type="project" value="UniProtKB-UniRule"/>
</dbReference>
<dbReference type="Pfam" id="PF00842">
    <property type="entry name" value="Ala_racemase_C"/>
    <property type="match status" value="1"/>
</dbReference>
<evidence type="ECO:0000313" key="9">
    <source>
        <dbReference type="EMBL" id="REE03745.1"/>
    </source>
</evidence>
<comment type="caution">
    <text evidence="9">The sequence shown here is derived from an EMBL/GenBank/DDBJ whole genome shotgun (WGS) entry which is preliminary data.</text>
</comment>
<dbReference type="InterPro" id="IPR029066">
    <property type="entry name" value="PLP-binding_barrel"/>
</dbReference>
<comment type="similarity">
    <text evidence="4">Belongs to the alanine racemase family.</text>
</comment>
<dbReference type="EC" id="5.1.1.1" evidence="4"/>
<gene>
    <name evidence="9" type="ORF">C8E99_1563</name>
</gene>
<dbReference type="UniPathway" id="UPA00042">
    <property type="reaction ID" value="UER00497"/>
</dbReference>
<dbReference type="GO" id="GO:0008784">
    <property type="term" value="F:alanine racemase activity"/>
    <property type="evidence" value="ECO:0007669"/>
    <property type="project" value="UniProtKB-UniRule"/>
</dbReference>
<name>A0A3D9LBW6_9MICC</name>
<dbReference type="GO" id="GO:0005829">
    <property type="term" value="C:cytosol"/>
    <property type="evidence" value="ECO:0007669"/>
    <property type="project" value="TreeGrafter"/>
</dbReference>
<comment type="function">
    <text evidence="4">Catalyzes the interconversion of L-alanine and D-alanine. May also act on other amino acids.</text>
</comment>
<feature type="binding site" evidence="4 6">
    <location>
        <position position="168"/>
    </location>
    <ligand>
        <name>substrate</name>
    </ligand>
</feature>
<feature type="binding site" evidence="4 6">
    <location>
        <position position="349"/>
    </location>
    <ligand>
        <name>substrate</name>
    </ligand>
</feature>
<dbReference type="PANTHER" id="PTHR30511:SF0">
    <property type="entry name" value="ALANINE RACEMASE, CATABOLIC-RELATED"/>
    <property type="match status" value="1"/>
</dbReference>
<evidence type="ECO:0000256" key="4">
    <source>
        <dbReference type="HAMAP-Rule" id="MF_01201"/>
    </source>
</evidence>
<dbReference type="GO" id="GO:0009252">
    <property type="term" value="P:peptidoglycan biosynthetic process"/>
    <property type="evidence" value="ECO:0007669"/>
    <property type="project" value="TreeGrafter"/>
</dbReference>
<evidence type="ECO:0000256" key="3">
    <source>
        <dbReference type="ARBA" id="ARBA00023235"/>
    </source>
</evidence>
<protein>
    <recommendedName>
        <fullName evidence="4">Alanine racemase</fullName>
        <ecNumber evidence="4">5.1.1.1</ecNumber>
    </recommendedName>
</protein>
<keyword evidence="3 4" id="KW-0413">Isomerase</keyword>
<dbReference type="PROSITE" id="PS00395">
    <property type="entry name" value="ALANINE_RACEMASE"/>
    <property type="match status" value="1"/>
</dbReference>
<dbReference type="Proteomes" id="UP000256727">
    <property type="component" value="Unassembled WGS sequence"/>
</dbReference>
<feature type="active site" description="Proton acceptor; specific for L-alanine" evidence="4">
    <location>
        <position position="302"/>
    </location>
</feature>
<feature type="active site" description="Proton acceptor; specific for D-alanine" evidence="4">
    <location>
        <position position="71"/>
    </location>
</feature>
<evidence type="ECO:0000313" key="10">
    <source>
        <dbReference type="Proteomes" id="UP000256727"/>
    </source>
</evidence>
<dbReference type="InterPro" id="IPR009006">
    <property type="entry name" value="Ala_racemase/Decarboxylase_C"/>
</dbReference>
<comment type="cofactor">
    <cofactor evidence="1 4 5">
        <name>pyridoxal 5'-phosphate</name>
        <dbReference type="ChEBI" id="CHEBI:597326"/>
    </cofactor>
</comment>
<feature type="domain" description="Alanine racemase C-terminal" evidence="8">
    <location>
        <begin position="281"/>
        <end position="408"/>
    </location>
</feature>
<dbReference type="Gene3D" id="3.20.20.10">
    <property type="entry name" value="Alanine racemase"/>
    <property type="match status" value="1"/>
</dbReference>
<evidence type="ECO:0000259" key="8">
    <source>
        <dbReference type="SMART" id="SM01005"/>
    </source>
</evidence>
<feature type="modified residue" description="N6-(pyridoxal phosphate)lysine" evidence="4 5">
    <location>
        <position position="71"/>
    </location>
</feature>
<keyword evidence="10" id="KW-1185">Reference proteome</keyword>
<sequence length="424" mass="45128">MSTDYLPEHRHPFRDRTRPESGPTGTSSTTGPLKRNGPAERAAVVDLAAIRHNVATLRSWVQPAALMAVVKADAYGHGALPVARAALDAGATWLGLAHVSEALELREAGVSAPMLAWLHTTGTPFGRAVEENIDLGVSGWELEPIAEAAQRLERPARVHLKIDTGLGRNGATIEDWPAVVARAAELQESGLIRVVGIFSHLAVADEEDRESETDEQLELFHQAVETAREAGVDPDVRHIANTPGILHRPDSHLDLVRAGLGIYGLTPFSDRPAADFDLIPAMTVTTTVAQNKAVPAGQGISYGYRYRTSAATRLALIPLGYADGIPRPTIAAPVAIGGQRYEVAGRIAMDQFVVDLKTDDPAVAPVGATVEVFGPESGITADEWAAAAGTINYELVTRIGSRVPRIHVDTRPGEDVGVPTGESR</sequence>
<evidence type="ECO:0000256" key="6">
    <source>
        <dbReference type="PIRSR" id="PIRSR600821-52"/>
    </source>
</evidence>
<dbReference type="InterPro" id="IPR020622">
    <property type="entry name" value="Ala_racemase_pyridoxalP-BS"/>
</dbReference>
<evidence type="ECO:0000256" key="1">
    <source>
        <dbReference type="ARBA" id="ARBA00001933"/>
    </source>
</evidence>